<evidence type="ECO:0000313" key="2">
    <source>
        <dbReference type="EMBL" id="MBA5607199.1"/>
    </source>
</evidence>
<proteinExistence type="predicted"/>
<accession>A0A7W2EJV0</accession>
<evidence type="ECO:0000313" key="3">
    <source>
        <dbReference type="Proteomes" id="UP000566711"/>
    </source>
</evidence>
<keyword evidence="3" id="KW-1185">Reference proteome</keyword>
<dbReference type="RefSeq" id="WP_182219423.1">
    <property type="nucleotide sequence ID" value="NZ_JACEZS010000015.1"/>
</dbReference>
<feature type="chain" id="PRO_5031154536" evidence="1">
    <location>
        <begin position="20"/>
        <end position="206"/>
    </location>
</feature>
<gene>
    <name evidence="2" type="ORF">H3H36_17725</name>
</gene>
<dbReference type="Proteomes" id="UP000566711">
    <property type="component" value="Unassembled WGS sequence"/>
</dbReference>
<keyword evidence="1" id="KW-0732">Signal</keyword>
<evidence type="ECO:0000256" key="1">
    <source>
        <dbReference type="SAM" id="SignalP"/>
    </source>
</evidence>
<feature type="signal peptide" evidence="1">
    <location>
        <begin position="1"/>
        <end position="19"/>
    </location>
</feature>
<dbReference type="PROSITE" id="PS51257">
    <property type="entry name" value="PROKAR_LIPOPROTEIN"/>
    <property type="match status" value="1"/>
</dbReference>
<reference evidence="2 3" key="1">
    <citation type="submission" date="2020-07" db="EMBL/GenBank/DDBJ databases">
        <title>Novel species isolated from subtropical streams in China.</title>
        <authorList>
            <person name="Lu H."/>
        </authorList>
    </citation>
    <scope>NUCLEOTIDE SEQUENCE [LARGE SCALE GENOMIC DNA]</scope>
    <source>
        <strain evidence="2 3">FT3S</strain>
    </source>
</reference>
<name>A0A7W2EJV0_9BURK</name>
<protein>
    <submittedName>
        <fullName evidence="2">Uncharacterized protein</fullName>
    </submittedName>
</protein>
<sequence>MKSLYLRAGLAVLCGATLAGCGGGSGSLQLGGTIVGLTKPGLVLQNGSSTVSPAAGDTTFTFPDLVANDASFDIEIKTQPDPALATCDTTIQYNKGKANIYTVRQAIVTCHTATYSLGGTVHGLVGKGLVLANGSQTVPVAAPATAGADVSFTFPTEVPNGSNYGVTVLAQPTDDNGNPTVKCVVNSPAAVMPAAKVTTLNVSCSK</sequence>
<dbReference type="AlphaFoldDB" id="A0A7W2EJV0"/>
<organism evidence="2 3">
    <name type="scientific">Rugamonas fusca</name>
    <dbReference type="NCBI Taxonomy" id="2758568"/>
    <lineage>
        <taxon>Bacteria</taxon>
        <taxon>Pseudomonadati</taxon>
        <taxon>Pseudomonadota</taxon>
        <taxon>Betaproteobacteria</taxon>
        <taxon>Burkholderiales</taxon>
        <taxon>Oxalobacteraceae</taxon>
        <taxon>Telluria group</taxon>
        <taxon>Rugamonas</taxon>
    </lineage>
</organism>
<comment type="caution">
    <text evidence="2">The sequence shown here is derived from an EMBL/GenBank/DDBJ whole genome shotgun (WGS) entry which is preliminary data.</text>
</comment>
<dbReference type="EMBL" id="JACEZS010000015">
    <property type="protein sequence ID" value="MBA5607199.1"/>
    <property type="molecule type" value="Genomic_DNA"/>
</dbReference>